<sequence>AVLSECANTLLYTNGTSCCSSIMERKFLQAAEDYLREHIQMINSRLKSRITQSLKLFQ</sequence>
<evidence type="ECO:0000313" key="2">
    <source>
        <dbReference type="Proteomes" id="UP001233172"/>
    </source>
</evidence>
<protein>
    <submittedName>
        <fullName evidence="1">Glypican-5</fullName>
    </submittedName>
</protein>
<accession>A0AAD8B7K4</accession>
<proteinExistence type="predicted"/>
<comment type="caution">
    <text evidence="1">The sequence shown here is derived from an EMBL/GenBank/DDBJ whole genome shotgun (WGS) entry which is preliminary data.</text>
</comment>
<organism evidence="1 2">
    <name type="scientific">Biomphalaria pfeifferi</name>
    <name type="common">Bloodfluke planorb</name>
    <name type="synonym">Freshwater snail</name>
    <dbReference type="NCBI Taxonomy" id="112525"/>
    <lineage>
        <taxon>Eukaryota</taxon>
        <taxon>Metazoa</taxon>
        <taxon>Spiralia</taxon>
        <taxon>Lophotrochozoa</taxon>
        <taxon>Mollusca</taxon>
        <taxon>Gastropoda</taxon>
        <taxon>Heterobranchia</taxon>
        <taxon>Euthyneura</taxon>
        <taxon>Panpulmonata</taxon>
        <taxon>Hygrophila</taxon>
        <taxon>Lymnaeoidea</taxon>
        <taxon>Planorbidae</taxon>
        <taxon>Biomphalaria</taxon>
    </lineage>
</organism>
<evidence type="ECO:0000313" key="1">
    <source>
        <dbReference type="EMBL" id="KAK0048849.1"/>
    </source>
</evidence>
<dbReference type="AlphaFoldDB" id="A0AAD8B7K4"/>
<keyword evidence="2" id="KW-1185">Reference proteome</keyword>
<gene>
    <name evidence="1" type="ORF">Bpfe_021797</name>
</gene>
<reference evidence="1" key="1">
    <citation type="journal article" date="2023" name="PLoS Negl. Trop. Dis.">
        <title>A genome sequence for Biomphalaria pfeifferi, the major vector snail for the human-infecting parasite Schistosoma mansoni.</title>
        <authorList>
            <person name="Bu L."/>
            <person name="Lu L."/>
            <person name="Laidemitt M.R."/>
            <person name="Zhang S.M."/>
            <person name="Mutuku M."/>
            <person name="Mkoji G."/>
            <person name="Steinauer M."/>
            <person name="Loker E.S."/>
        </authorList>
    </citation>
    <scope>NUCLEOTIDE SEQUENCE</scope>
    <source>
        <strain evidence="1">KasaAsao</strain>
    </source>
</reference>
<reference evidence="1" key="2">
    <citation type="submission" date="2023-04" db="EMBL/GenBank/DDBJ databases">
        <authorList>
            <person name="Bu L."/>
            <person name="Lu L."/>
            <person name="Laidemitt M.R."/>
            <person name="Zhang S.M."/>
            <person name="Mutuku M."/>
            <person name="Mkoji G."/>
            <person name="Steinauer M."/>
            <person name="Loker E.S."/>
        </authorList>
    </citation>
    <scope>NUCLEOTIDE SEQUENCE</scope>
    <source>
        <strain evidence="1">KasaAsao</strain>
        <tissue evidence="1">Whole Snail</tissue>
    </source>
</reference>
<dbReference type="Proteomes" id="UP001233172">
    <property type="component" value="Unassembled WGS sequence"/>
</dbReference>
<feature type="non-terminal residue" evidence="1">
    <location>
        <position position="1"/>
    </location>
</feature>
<dbReference type="EMBL" id="JASAOG010000133">
    <property type="protein sequence ID" value="KAK0048849.1"/>
    <property type="molecule type" value="Genomic_DNA"/>
</dbReference>
<feature type="non-terminal residue" evidence="1">
    <location>
        <position position="58"/>
    </location>
</feature>
<name>A0AAD8B7K4_BIOPF</name>